<dbReference type="Proteomes" id="UP000322077">
    <property type="component" value="Unassembled WGS sequence"/>
</dbReference>
<dbReference type="EMBL" id="VTOU01000001">
    <property type="protein sequence ID" value="TZG28584.1"/>
    <property type="molecule type" value="Genomic_DNA"/>
</dbReference>
<organism evidence="1 2">
    <name type="scientific">Sphingomonas montanisoli</name>
    <dbReference type="NCBI Taxonomy" id="2606412"/>
    <lineage>
        <taxon>Bacteria</taxon>
        <taxon>Pseudomonadati</taxon>
        <taxon>Pseudomonadota</taxon>
        <taxon>Alphaproteobacteria</taxon>
        <taxon>Sphingomonadales</taxon>
        <taxon>Sphingomonadaceae</taxon>
        <taxon>Sphingomonas</taxon>
    </lineage>
</organism>
<protein>
    <submittedName>
        <fullName evidence="1">Uncharacterized protein</fullName>
    </submittedName>
</protein>
<evidence type="ECO:0000313" key="1">
    <source>
        <dbReference type="EMBL" id="TZG28584.1"/>
    </source>
</evidence>
<reference evidence="1 2" key="1">
    <citation type="submission" date="2019-08" db="EMBL/GenBank/DDBJ databases">
        <authorList>
            <person name="Wang G."/>
            <person name="Xu Z."/>
        </authorList>
    </citation>
    <scope>NUCLEOTIDE SEQUENCE [LARGE SCALE GENOMIC DNA]</scope>
    <source>
        <strain evidence="1 2">ZX</strain>
    </source>
</reference>
<proteinExistence type="predicted"/>
<name>A0A5D9C9Y8_9SPHN</name>
<dbReference type="AlphaFoldDB" id="A0A5D9C9Y8"/>
<gene>
    <name evidence="1" type="ORF">FYJ91_00030</name>
</gene>
<comment type="caution">
    <text evidence="1">The sequence shown here is derived from an EMBL/GenBank/DDBJ whole genome shotgun (WGS) entry which is preliminary data.</text>
</comment>
<accession>A0A5D9C9Y8</accession>
<sequence length="171" mass="18931">MWGAIAATAASIIAWRVFRWQRQAEFPVVTCSPRQAVEHDDWIALNIVVRNVTDTAWRSTRMSIKRPRGAKGFSAMLAERTGTFDDLINFQAAERTCSSVFKMGAETAAAGTPRHQHWGGGDVSHETIYLLKSSIRSSKLSMRLSLVSTDAIERRITIAIKRQLEAAAAIA</sequence>
<evidence type="ECO:0000313" key="2">
    <source>
        <dbReference type="Proteomes" id="UP000322077"/>
    </source>
</evidence>
<keyword evidence="2" id="KW-1185">Reference proteome</keyword>